<dbReference type="Proteomes" id="UP000198287">
    <property type="component" value="Unassembled WGS sequence"/>
</dbReference>
<proteinExistence type="predicted"/>
<comment type="caution">
    <text evidence="1">The sequence shown here is derived from an EMBL/GenBank/DDBJ whole genome shotgun (WGS) entry which is preliminary data.</text>
</comment>
<evidence type="ECO:0000313" key="1">
    <source>
        <dbReference type="EMBL" id="OXA39343.1"/>
    </source>
</evidence>
<dbReference type="AlphaFoldDB" id="A0A226D2F7"/>
<evidence type="ECO:0000313" key="2">
    <source>
        <dbReference type="Proteomes" id="UP000198287"/>
    </source>
</evidence>
<keyword evidence="2" id="KW-1185">Reference proteome</keyword>
<sequence length="318" mass="36893">MPMDASQFAKFSDQNPDVDLHVFVYEETQKARELCASLAGQVTRSARENLQIQKEIRNSIYPLYSSNKIPQFRLRPRIARHTHSDVEVTNLFEIDLLLVLDENDHGWDGHYALIRNFDALVSLPSRKSYYCKNCVNSFTTQDGLDNHRPNCLALGMQQLTIPAEGSYSFTQYGRMIRAPYSFLKSKEARLPGDDRQINLAHHSPSGYAWLCLDWDNKIVAHNIHRATHDGENVVQRFFADIFQDQEIRQKEIKRCQWAASKSMVIDPHLKRRPKDQILNNPTSLDPCYFCKNKFDVKDSIVFHHDHFTCQFLGLSHHT</sequence>
<protein>
    <recommendedName>
        <fullName evidence="3">C2H2-type domain-containing protein</fullName>
    </recommendedName>
</protein>
<evidence type="ECO:0008006" key="3">
    <source>
        <dbReference type="Google" id="ProtNLM"/>
    </source>
</evidence>
<gene>
    <name evidence="1" type="ORF">Fcan01_25816</name>
</gene>
<dbReference type="EMBL" id="LNIX01000039">
    <property type="protein sequence ID" value="OXA39343.1"/>
    <property type="molecule type" value="Genomic_DNA"/>
</dbReference>
<organism evidence="1 2">
    <name type="scientific">Folsomia candida</name>
    <name type="common">Springtail</name>
    <dbReference type="NCBI Taxonomy" id="158441"/>
    <lineage>
        <taxon>Eukaryota</taxon>
        <taxon>Metazoa</taxon>
        <taxon>Ecdysozoa</taxon>
        <taxon>Arthropoda</taxon>
        <taxon>Hexapoda</taxon>
        <taxon>Collembola</taxon>
        <taxon>Entomobryomorpha</taxon>
        <taxon>Isotomoidea</taxon>
        <taxon>Isotomidae</taxon>
        <taxon>Proisotominae</taxon>
        <taxon>Folsomia</taxon>
    </lineage>
</organism>
<accession>A0A226D2F7</accession>
<name>A0A226D2F7_FOLCA</name>
<reference evidence="1 2" key="1">
    <citation type="submission" date="2015-12" db="EMBL/GenBank/DDBJ databases">
        <title>The genome of Folsomia candida.</title>
        <authorList>
            <person name="Faddeeva A."/>
            <person name="Derks M.F."/>
            <person name="Anvar Y."/>
            <person name="Smit S."/>
            <person name="Van Straalen N."/>
            <person name="Roelofs D."/>
        </authorList>
    </citation>
    <scope>NUCLEOTIDE SEQUENCE [LARGE SCALE GENOMIC DNA]</scope>
    <source>
        <strain evidence="1 2">VU population</strain>
        <tissue evidence="1">Whole body</tissue>
    </source>
</reference>